<evidence type="ECO:0000313" key="6">
    <source>
        <dbReference type="EMBL" id="MBE9397892.1"/>
    </source>
</evidence>
<comment type="similarity">
    <text evidence="1">Belongs to the Gfa family.</text>
</comment>
<evidence type="ECO:0000259" key="5">
    <source>
        <dbReference type="PROSITE" id="PS51891"/>
    </source>
</evidence>
<dbReference type="SUPFAM" id="SSF51316">
    <property type="entry name" value="Mss4-like"/>
    <property type="match status" value="1"/>
</dbReference>
<name>A0A8J7FBF1_9GAMM</name>
<feature type="domain" description="CENP-V/GFA" evidence="5">
    <location>
        <begin position="9"/>
        <end position="136"/>
    </location>
</feature>
<dbReference type="AlphaFoldDB" id="A0A8J7FBF1"/>
<dbReference type="PANTHER" id="PTHR33337">
    <property type="entry name" value="GFA DOMAIN-CONTAINING PROTEIN"/>
    <property type="match status" value="1"/>
</dbReference>
<keyword evidence="7" id="KW-1185">Reference proteome</keyword>
<evidence type="ECO:0000256" key="4">
    <source>
        <dbReference type="ARBA" id="ARBA00023239"/>
    </source>
</evidence>
<accession>A0A8J7FBF1</accession>
<reference evidence="6" key="1">
    <citation type="submission" date="2020-10" db="EMBL/GenBank/DDBJ databases">
        <title>Bacterium isolated from coastal waters sediment.</title>
        <authorList>
            <person name="Chen R.-J."/>
            <person name="Lu D.-C."/>
            <person name="Zhu K.-L."/>
            <person name="Du Z.-J."/>
        </authorList>
    </citation>
    <scope>NUCLEOTIDE SEQUENCE</scope>
    <source>
        <strain evidence="6">N1Y112</strain>
    </source>
</reference>
<dbReference type="PANTHER" id="PTHR33337:SF40">
    <property type="entry name" value="CENP-V_GFA DOMAIN-CONTAINING PROTEIN-RELATED"/>
    <property type="match status" value="1"/>
</dbReference>
<dbReference type="GO" id="GO:0046872">
    <property type="term" value="F:metal ion binding"/>
    <property type="evidence" value="ECO:0007669"/>
    <property type="project" value="UniProtKB-KW"/>
</dbReference>
<dbReference type="PROSITE" id="PS51891">
    <property type="entry name" value="CENP_V_GFA"/>
    <property type="match status" value="1"/>
</dbReference>
<dbReference type="Gene3D" id="3.90.1590.10">
    <property type="entry name" value="glutathione-dependent formaldehyde- activating enzyme (gfa)"/>
    <property type="match status" value="1"/>
</dbReference>
<sequence length="142" mass="15581">MSEVGENITAGSCLCGQVHYEINGSLGIFQYCHCSRCRKFTGSAFASNLLVKPDQFRWLAGREHVVSYSPPDTKHFATAFCRCCGSSLPWAAKTGRAVVIPAGTLDDDPDIKPTQNIFCASRASWYTSPSDLPDFDELPPRN</sequence>
<dbReference type="RefSeq" id="WP_193953443.1">
    <property type="nucleotide sequence ID" value="NZ_JADEYS010000010.1"/>
</dbReference>
<keyword evidence="3" id="KW-0862">Zinc</keyword>
<keyword evidence="2" id="KW-0479">Metal-binding</keyword>
<keyword evidence="4" id="KW-0456">Lyase</keyword>
<comment type="caution">
    <text evidence="6">The sequence shown here is derived from an EMBL/GenBank/DDBJ whole genome shotgun (WGS) entry which is preliminary data.</text>
</comment>
<organism evidence="6 7">
    <name type="scientific">Pontibacterium sinense</name>
    <dbReference type="NCBI Taxonomy" id="2781979"/>
    <lineage>
        <taxon>Bacteria</taxon>
        <taxon>Pseudomonadati</taxon>
        <taxon>Pseudomonadota</taxon>
        <taxon>Gammaproteobacteria</taxon>
        <taxon>Oceanospirillales</taxon>
        <taxon>Oceanospirillaceae</taxon>
        <taxon>Pontibacterium</taxon>
    </lineage>
</organism>
<dbReference type="InterPro" id="IPR011057">
    <property type="entry name" value="Mss4-like_sf"/>
</dbReference>
<dbReference type="Pfam" id="PF04828">
    <property type="entry name" value="GFA"/>
    <property type="match status" value="1"/>
</dbReference>
<dbReference type="Proteomes" id="UP000640333">
    <property type="component" value="Unassembled WGS sequence"/>
</dbReference>
<dbReference type="EMBL" id="JADEYS010000010">
    <property type="protein sequence ID" value="MBE9397892.1"/>
    <property type="molecule type" value="Genomic_DNA"/>
</dbReference>
<dbReference type="GO" id="GO:0016846">
    <property type="term" value="F:carbon-sulfur lyase activity"/>
    <property type="evidence" value="ECO:0007669"/>
    <property type="project" value="InterPro"/>
</dbReference>
<protein>
    <submittedName>
        <fullName evidence="6">GFA family protein</fullName>
    </submittedName>
</protein>
<gene>
    <name evidence="6" type="ORF">IOQ59_11545</name>
</gene>
<evidence type="ECO:0000256" key="2">
    <source>
        <dbReference type="ARBA" id="ARBA00022723"/>
    </source>
</evidence>
<evidence type="ECO:0000256" key="3">
    <source>
        <dbReference type="ARBA" id="ARBA00022833"/>
    </source>
</evidence>
<proteinExistence type="inferred from homology"/>
<evidence type="ECO:0000313" key="7">
    <source>
        <dbReference type="Proteomes" id="UP000640333"/>
    </source>
</evidence>
<dbReference type="InterPro" id="IPR006913">
    <property type="entry name" value="CENP-V/GFA"/>
</dbReference>
<evidence type="ECO:0000256" key="1">
    <source>
        <dbReference type="ARBA" id="ARBA00005495"/>
    </source>
</evidence>